<feature type="region of interest" description="Disordered" evidence="5">
    <location>
        <begin position="311"/>
        <end position="342"/>
    </location>
</feature>
<dbReference type="Pfam" id="PF23231">
    <property type="entry name" value="HAT_Syf1_CNRKL1_C"/>
    <property type="match status" value="1"/>
</dbReference>
<evidence type="ECO:0000256" key="4">
    <source>
        <dbReference type="ARBA" id="ARBA00023242"/>
    </source>
</evidence>
<dbReference type="PANTHER" id="PTHR23270">
    <property type="entry name" value="PROGRAMMED CELL DEATH PROTEIN 11 PRE-RRNA PROCESSING PROTEIN RRP5"/>
    <property type="match status" value="1"/>
</dbReference>
<dbReference type="InterPro" id="IPR003107">
    <property type="entry name" value="HAT"/>
</dbReference>
<sequence length="671" mass="74196">MLFREYCVHHAAPDGIIVQMPGNGGFGKLTVETLGGDELAQALLKRLVSCQRFRATARLTRDTQQYRLLSIQLLDLWSGAATYASPVATLLSCLFRKNVLIALGTTVMAHVVKSTQKRGTVLSLPCRLAAVAALEDVSEDSTSLEVRLLNYDVKAGVANVTTRVDIVDRTPGDMNVLKKILSSLQAGDVVSATVLLSCTDDNCAIVEVPCEDGKYSLIGYYIYNWPGSGQTPAEVPVVGSCQQLTVEFVPEDPLLQEVLPFVILSSHRKFAALPDIRVAPGQAHGCGKSTAVPTTLGCKGLLGRFPWREGKRQRDAYSESDDDGGDSDNDKNAKGSSQIGNKVRKRKLEEAIDAYERSMDTAVPSSEEEFRRLLLASPNNSYLWVQWMSYHVSLQQYEEARLVAEKALQTIGLRETDERLNVWVAYMNLENMHGTAESLSSVFKRTVEHSLDKLVVYERLADIFKATHKSNQLLALCRTMVSKFRDAQRTWERLGVVLVDQNKRDQLKRMMKDMGGALKRDEYALTVVHVAVYEYRNGSVENGRALLEGLIMRMPKKSDVWSVYLDQELGLLARRAAEAAVPLVRSLFERAVATNFSAKVMQKLLTRFMAFEKAYGTPADVERVRARARSYVEAKISSSVGTDSTLVVTNGGGAADAELSKQHDGDEHGMV</sequence>
<dbReference type="PANTHER" id="PTHR23270:SF10">
    <property type="entry name" value="PROTEIN RRP5 HOMOLOG"/>
    <property type="match status" value="1"/>
</dbReference>
<dbReference type="AlphaFoldDB" id="G0TR46"/>
<protein>
    <submittedName>
        <fullName evidence="7">Putative rRNA biogenesis protein</fullName>
    </submittedName>
</protein>
<accession>G0TR46</accession>
<evidence type="ECO:0000313" key="7">
    <source>
        <dbReference type="EMBL" id="CCC46410.1"/>
    </source>
</evidence>
<keyword evidence="4" id="KW-0539">Nucleus</keyword>
<evidence type="ECO:0000256" key="3">
    <source>
        <dbReference type="ARBA" id="ARBA00022737"/>
    </source>
</evidence>
<dbReference type="InterPro" id="IPR055430">
    <property type="entry name" value="HAT_Syf1_CNRKL1_C"/>
</dbReference>
<dbReference type="SMART" id="SM00386">
    <property type="entry name" value="HAT"/>
    <property type="match status" value="3"/>
</dbReference>
<evidence type="ECO:0000259" key="6">
    <source>
        <dbReference type="Pfam" id="PF23231"/>
    </source>
</evidence>
<keyword evidence="3" id="KW-0677">Repeat</keyword>
<keyword evidence="2" id="KW-0698">rRNA processing</keyword>
<reference evidence="7" key="1">
    <citation type="journal article" date="2012" name="Proc. Natl. Acad. Sci. U.S.A.">
        <title>Antigenic diversity is generated by distinct evolutionary mechanisms in African trypanosome species.</title>
        <authorList>
            <person name="Jackson A.P."/>
            <person name="Berry A."/>
            <person name="Aslett M."/>
            <person name="Allison H.C."/>
            <person name="Burton P."/>
            <person name="Vavrova-Anderson J."/>
            <person name="Brown R."/>
            <person name="Browne H."/>
            <person name="Corton N."/>
            <person name="Hauser H."/>
            <person name="Gamble J."/>
            <person name="Gilderthorp R."/>
            <person name="Marcello L."/>
            <person name="McQuillan J."/>
            <person name="Otto T.D."/>
            <person name="Quail M.A."/>
            <person name="Sanders M.J."/>
            <person name="van Tonder A."/>
            <person name="Ginger M.L."/>
            <person name="Field M.C."/>
            <person name="Barry J.D."/>
            <person name="Hertz-Fowler C."/>
            <person name="Berriman M."/>
        </authorList>
    </citation>
    <scope>NUCLEOTIDE SEQUENCE</scope>
    <source>
        <strain evidence="7">Y486</strain>
    </source>
</reference>
<evidence type="ECO:0000256" key="1">
    <source>
        <dbReference type="ARBA" id="ARBA00004123"/>
    </source>
</evidence>
<dbReference type="GO" id="GO:0003723">
    <property type="term" value="F:RNA binding"/>
    <property type="evidence" value="ECO:0007669"/>
    <property type="project" value="TreeGrafter"/>
</dbReference>
<dbReference type="SUPFAM" id="SSF48452">
    <property type="entry name" value="TPR-like"/>
    <property type="match status" value="2"/>
</dbReference>
<evidence type="ECO:0000256" key="2">
    <source>
        <dbReference type="ARBA" id="ARBA00022552"/>
    </source>
</evidence>
<feature type="compositionally biased region" description="Acidic residues" evidence="5">
    <location>
        <begin position="318"/>
        <end position="327"/>
    </location>
</feature>
<dbReference type="GO" id="GO:0006364">
    <property type="term" value="P:rRNA processing"/>
    <property type="evidence" value="ECO:0007669"/>
    <property type="project" value="UniProtKB-KW"/>
</dbReference>
<dbReference type="InterPro" id="IPR045209">
    <property type="entry name" value="Rrp5"/>
</dbReference>
<dbReference type="InterPro" id="IPR011990">
    <property type="entry name" value="TPR-like_helical_dom_sf"/>
</dbReference>
<dbReference type="EMBL" id="HE573017">
    <property type="protein sequence ID" value="CCC46410.1"/>
    <property type="molecule type" value="Genomic_DNA"/>
</dbReference>
<proteinExistence type="predicted"/>
<name>G0TR46_TRYVY</name>
<dbReference type="VEuPathDB" id="TriTrypDB:TvY486_0100580"/>
<feature type="domain" description="Pre-mRNA-splicing factor Syf1/CRNKL1-like C-terminal HAT-repeats" evidence="6">
    <location>
        <begin position="377"/>
        <end position="634"/>
    </location>
</feature>
<organism evidence="7">
    <name type="scientific">Trypanosoma vivax (strain Y486)</name>
    <dbReference type="NCBI Taxonomy" id="1055687"/>
    <lineage>
        <taxon>Eukaryota</taxon>
        <taxon>Discoba</taxon>
        <taxon>Euglenozoa</taxon>
        <taxon>Kinetoplastea</taxon>
        <taxon>Metakinetoplastina</taxon>
        <taxon>Trypanosomatida</taxon>
        <taxon>Trypanosomatidae</taxon>
        <taxon>Trypanosoma</taxon>
        <taxon>Duttonella</taxon>
    </lineage>
</organism>
<dbReference type="Gene3D" id="1.25.40.10">
    <property type="entry name" value="Tetratricopeptide repeat domain"/>
    <property type="match status" value="2"/>
</dbReference>
<comment type="subcellular location">
    <subcellularLocation>
        <location evidence="1">Nucleus</location>
    </subcellularLocation>
</comment>
<gene>
    <name evidence="7" type="ORF">TVY486_0100580</name>
</gene>
<evidence type="ECO:0000256" key="5">
    <source>
        <dbReference type="SAM" id="MobiDB-lite"/>
    </source>
</evidence>
<dbReference type="GO" id="GO:0032040">
    <property type="term" value="C:small-subunit processome"/>
    <property type="evidence" value="ECO:0007669"/>
    <property type="project" value="TreeGrafter"/>
</dbReference>